<comment type="caution">
    <text evidence="1">The sequence shown here is derived from an EMBL/GenBank/DDBJ whole genome shotgun (WGS) entry which is preliminary data.</text>
</comment>
<gene>
    <name evidence="1" type="ORF">S03H2_41527</name>
</gene>
<reference evidence="1" key="1">
    <citation type="journal article" date="2014" name="Front. Microbiol.">
        <title>High frequency of phylogenetically diverse reductive dehalogenase-homologous genes in deep subseafloor sedimentary metagenomes.</title>
        <authorList>
            <person name="Kawai M."/>
            <person name="Futagami T."/>
            <person name="Toyoda A."/>
            <person name="Takaki Y."/>
            <person name="Nishi S."/>
            <person name="Hori S."/>
            <person name="Arai W."/>
            <person name="Tsubouchi T."/>
            <person name="Morono Y."/>
            <person name="Uchiyama I."/>
            <person name="Ito T."/>
            <person name="Fujiyama A."/>
            <person name="Inagaki F."/>
            <person name="Takami H."/>
        </authorList>
    </citation>
    <scope>NUCLEOTIDE SEQUENCE</scope>
    <source>
        <strain evidence="1">Expedition CK06-06</strain>
    </source>
</reference>
<organism evidence="1">
    <name type="scientific">marine sediment metagenome</name>
    <dbReference type="NCBI Taxonomy" id="412755"/>
    <lineage>
        <taxon>unclassified sequences</taxon>
        <taxon>metagenomes</taxon>
        <taxon>ecological metagenomes</taxon>
    </lineage>
</organism>
<accession>X1HKP6</accession>
<name>X1HKP6_9ZZZZ</name>
<evidence type="ECO:0000313" key="1">
    <source>
        <dbReference type="EMBL" id="GAH70706.1"/>
    </source>
</evidence>
<proteinExistence type="predicted"/>
<dbReference type="AlphaFoldDB" id="X1HKP6"/>
<protein>
    <submittedName>
        <fullName evidence="1">Uncharacterized protein</fullName>
    </submittedName>
</protein>
<sequence>MSEELDERYIYLENFLIKSRGYIIILKKMKTKGGEPINIDILDLKNEVDFAIRKIIRKID</sequence>
<dbReference type="EMBL" id="BARU01025802">
    <property type="protein sequence ID" value="GAH70706.1"/>
    <property type="molecule type" value="Genomic_DNA"/>
</dbReference>
<feature type="non-terminal residue" evidence="1">
    <location>
        <position position="60"/>
    </location>
</feature>